<proteinExistence type="predicted"/>
<dbReference type="Proteomes" id="UP001652660">
    <property type="component" value="Chromosome 2e"/>
</dbReference>
<keyword evidence="1" id="KW-1185">Reference proteome</keyword>
<dbReference type="RefSeq" id="XP_071934841.1">
    <property type="nucleotide sequence ID" value="XM_072078740.1"/>
</dbReference>
<protein>
    <submittedName>
        <fullName evidence="2 3">Uncharacterized protein isoform X1</fullName>
    </submittedName>
</protein>
<name>A0ABM4WST0_COFAR</name>
<reference evidence="2 3" key="1">
    <citation type="submission" date="2025-05" db="UniProtKB">
        <authorList>
            <consortium name="RefSeq"/>
        </authorList>
    </citation>
    <scope>IDENTIFICATION</scope>
    <source>
        <tissue evidence="2 3">Leaves</tissue>
    </source>
</reference>
<organism evidence="1 2">
    <name type="scientific">Coffea arabica</name>
    <name type="common">Arabian coffee</name>
    <dbReference type="NCBI Taxonomy" id="13443"/>
    <lineage>
        <taxon>Eukaryota</taxon>
        <taxon>Viridiplantae</taxon>
        <taxon>Streptophyta</taxon>
        <taxon>Embryophyta</taxon>
        <taxon>Tracheophyta</taxon>
        <taxon>Spermatophyta</taxon>
        <taxon>Magnoliopsida</taxon>
        <taxon>eudicotyledons</taxon>
        <taxon>Gunneridae</taxon>
        <taxon>Pentapetalae</taxon>
        <taxon>asterids</taxon>
        <taxon>lamiids</taxon>
        <taxon>Gentianales</taxon>
        <taxon>Rubiaceae</taxon>
        <taxon>Ixoroideae</taxon>
        <taxon>Gardenieae complex</taxon>
        <taxon>Bertiereae - Coffeeae clade</taxon>
        <taxon>Coffeeae</taxon>
        <taxon>Coffea</taxon>
    </lineage>
</organism>
<evidence type="ECO:0000313" key="2">
    <source>
        <dbReference type="RefSeq" id="XP_071934841.1"/>
    </source>
</evidence>
<accession>A0ABM4WST0</accession>
<dbReference type="RefSeq" id="XP_071936900.1">
    <property type="nucleotide sequence ID" value="XM_072080799.1"/>
</dbReference>
<gene>
    <name evidence="2" type="primary">LOC113730771</name>
    <name evidence="3" type="synonym">LOC113732785</name>
</gene>
<evidence type="ECO:0000313" key="3">
    <source>
        <dbReference type="RefSeq" id="XP_071936900.1"/>
    </source>
</evidence>
<evidence type="ECO:0000313" key="1">
    <source>
        <dbReference type="Proteomes" id="UP001652660"/>
    </source>
</evidence>
<dbReference type="GeneID" id="113730771"/>
<sequence length="123" mass="13827">MIRCCPDLPLRGSPAPLLSIDQDLPLRGSPAPLLSVDQDWKATVVRLIFYEKKVEKIFSASSLPHSRSSWFSSSRSKNSVNVAKKVELALFVLLDIRSHHDCGMAFPAIRVSIWILNYFLTKS</sequence>